<name>A0AAN9DDM1_9TELE</name>
<comment type="caution">
    <text evidence="2">The sequence shown here is derived from an EMBL/GenBank/DDBJ whole genome shotgun (WGS) entry which is preliminary data.</text>
</comment>
<dbReference type="AlphaFoldDB" id="A0AAN9DDM1"/>
<feature type="region of interest" description="Disordered" evidence="1">
    <location>
        <begin position="70"/>
        <end position="113"/>
    </location>
</feature>
<accession>A0AAN9DDM1</accession>
<evidence type="ECO:0000313" key="3">
    <source>
        <dbReference type="Proteomes" id="UP001364617"/>
    </source>
</evidence>
<proteinExistence type="predicted"/>
<feature type="compositionally biased region" description="Polar residues" evidence="1">
    <location>
        <begin position="81"/>
        <end position="106"/>
    </location>
</feature>
<reference evidence="2 3" key="1">
    <citation type="submission" date="2024-02" db="EMBL/GenBank/DDBJ databases">
        <title>Chromosome-level genome assembly of the Eurasian Minnow (Phoxinus phoxinus).</title>
        <authorList>
            <person name="Oriowo T.O."/>
            <person name="Martin S."/>
            <person name="Stange M."/>
            <person name="Chrysostomakis Y."/>
            <person name="Brown T."/>
            <person name="Winkler S."/>
            <person name="Kukowka S."/>
            <person name="Myers E.W."/>
            <person name="Bohne A."/>
        </authorList>
    </citation>
    <scope>NUCLEOTIDE SEQUENCE [LARGE SCALE GENOMIC DNA]</scope>
    <source>
        <strain evidence="2">ZFMK-TIS-60720</strain>
        <tissue evidence="2">Whole Organism</tissue>
    </source>
</reference>
<evidence type="ECO:0000256" key="1">
    <source>
        <dbReference type="SAM" id="MobiDB-lite"/>
    </source>
</evidence>
<organism evidence="2 3">
    <name type="scientific">Phoxinus phoxinus</name>
    <name type="common">Eurasian minnow</name>
    <dbReference type="NCBI Taxonomy" id="58324"/>
    <lineage>
        <taxon>Eukaryota</taxon>
        <taxon>Metazoa</taxon>
        <taxon>Chordata</taxon>
        <taxon>Craniata</taxon>
        <taxon>Vertebrata</taxon>
        <taxon>Euteleostomi</taxon>
        <taxon>Actinopterygii</taxon>
        <taxon>Neopterygii</taxon>
        <taxon>Teleostei</taxon>
        <taxon>Ostariophysi</taxon>
        <taxon>Cypriniformes</taxon>
        <taxon>Leuciscidae</taxon>
        <taxon>Phoxininae</taxon>
        <taxon>Phoxinus</taxon>
    </lineage>
</organism>
<keyword evidence="3" id="KW-1185">Reference proteome</keyword>
<protein>
    <submittedName>
        <fullName evidence="2">Uncharacterized protein</fullName>
    </submittedName>
</protein>
<dbReference type="Proteomes" id="UP001364617">
    <property type="component" value="Unassembled WGS sequence"/>
</dbReference>
<evidence type="ECO:0000313" key="2">
    <source>
        <dbReference type="EMBL" id="KAK7172299.1"/>
    </source>
</evidence>
<dbReference type="PANTHER" id="PTHR31025:SF30">
    <property type="entry name" value="SI:DKEY-15H8.17"/>
    <property type="match status" value="1"/>
</dbReference>
<gene>
    <name evidence="2" type="ORF">R3I93_004577</name>
</gene>
<sequence length="404" mass="44908">MAAAQEELRRAVLAVLRDLPADTVTTLMAGLEELGVENKGDMSLLSKENLLPFLRVVQSRKLLRAFTSQGSFSALSPPGSPQLSSTLFPAGSPQLSSPETPRTSNPMPSPRTPWPVHFKVNWEKMTSEIQSAIANSTRPNPSARRAMVRELVDQMRVHNANPNRGICLKVVNDIIQKYPTCFGDVDDDENTAGASLVQQVKTRIEHVNRNNTLARLRKNKHSNRQASTNGRGPVDQYGCVRWAPQELPSGETDETLQEMKTQMQQLYAQEGMSGVERGALQRWLQITYILQRCDLNADPPHSVSKIKDDWPFLFSLKGLFSHFSELTGIPIQEKLPAAIDNKSQNIIEYFQQQKTPGVGKVLEAYNEESGNKAICTIMCLLAHFKEGDGIFLTADVSITCSVYT</sequence>
<dbReference type="EMBL" id="JAYKXH010000004">
    <property type="protein sequence ID" value="KAK7172299.1"/>
    <property type="molecule type" value="Genomic_DNA"/>
</dbReference>
<dbReference type="PANTHER" id="PTHR31025">
    <property type="entry name" value="SI:CH211-196P9.1-RELATED"/>
    <property type="match status" value="1"/>
</dbReference>